<feature type="region of interest" description="Disordered" evidence="1">
    <location>
        <begin position="1"/>
        <end position="93"/>
    </location>
</feature>
<feature type="compositionally biased region" description="Basic and acidic residues" evidence="1">
    <location>
        <begin position="78"/>
        <end position="93"/>
    </location>
</feature>
<dbReference type="EMBL" id="JANPWB010000010">
    <property type="protein sequence ID" value="KAJ1140681.1"/>
    <property type="molecule type" value="Genomic_DNA"/>
</dbReference>
<sequence>MDVTLRCPGGTSTVAHSPVVTSGASFSDPDVVYPALRDGQRLDRAGPFKSPAEEIQGGPPSDKKTELPTEMLEEEETSEQRSIGRDDQEAAGR</sequence>
<keyword evidence="3" id="KW-1185">Reference proteome</keyword>
<dbReference type="Proteomes" id="UP001066276">
    <property type="component" value="Chromosome 6"/>
</dbReference>
<protein>
    <submittedName>
        <fullName evidence="2">Uncharacterized protein</fullName>
    </submittedName>
</protein>
<organism evidence="2 3">
    <name type="scientific">Pleurodeles waltl</name>
    <name type="common">Iberian ribbed newt</name>
    <dbReference type="NCBI Taxonomy" id="8319"/>
    <lineage>
        <taxon>Eukaryota</taxon>
        <taxon>Metazoa</taxon>
        <taxon>Chordata</taxon>
        <taxon>Craniata</taxon>
        <taxon>Vertebrata</taxon>
        <taxon>Euteleostomi</taxon>
        <taxon>Amphibia</taxon>
        <taxon>Batrachia</taxon>
        <taxon>Caudata</taxon>
        <taxon>Salamandroidea</taxon>
        <taxon>Salamandridae</taxon>
        <taxon>Pleurodelinae</taxon>
        <taxon>Pleurodeles</taxon>
    </lineage>
</organism>
<gene>
    <name evidence="2" type="ORF">NDU88_007029</name>
</gene>
<evidence type="ECO:0000313" key="3">
    <source>
        <dbReference type="Proteomes" id="UP001066276"/>
    </source>
</evidence>
<proteinExistence type="predicted"/>
<evidence type="ECO:0000256" key="1">
    <source>
        <dbReference type="SAM" id="MobiDB-lite"/>
    </source>
</evidence>
<name>A0AAV7QMV2_PLEWA</name>
<reference evidence="2" key="1">
    <citation type="journal article" date="2022" name="bioRxiv">
        <title>Sequencing and chromosome-scale assembly of the giantPleurodeles waltlgenome.</title>
        <authorList>
            <person name="Brown T."/>
            <person name="Elewa A."/>
            <person name="Iarovenko S."/>
            <person name="Subramanian E."/>
            <person name="Araus A.J."/>
            <person name="Petzold A."/>
            <person name="Susuki M."/>
            <person name="Suzuki K.-i.T."/>
            <person name="Hayashi T."/>
            <person name="Toyoda A."/>
            <person name="Oliveira C."/>
            <person name="Osipova E."/>
            <person name="Leigh N.D."/>
            <person name="Simon A."/>
            <person name="Yun M.H."/>
        </authorList>
    </citation>
    <scope>NUCLEOTIDE SEQUENCE</scope>
    <source>
        <strain evidence="2">20211129_DDA</strain>
        <tissue evidence="2">Liver</tissue>
    </source>
</reference>
<feature type="compositionally biased region" description="Polar residues" evidence="1">
    <location>
        <begin position="10"/>
        <end position="25"/>
    </location>
</feature>
<dbReference type="AlphaFoldDB" id="A0AAV7QMV2"/>
<evidence type="ECO:0000313" key="2">
    <source>
        <dbReference type="EMBL" id="KAJ1140681.1"/>
    </source>
</evidence>
<comment type="caution">
    <text evidence="2">The sequence shown here is derived from an EMBL/GenBank/DDBJ whole genome shotgun (WGS) entry which is preliminary data.</text>
</comment>
<accession>A0AAV7QMV2</accession>